<dbReference type="CDD" id="cd00293">
    <property type="entry name" value="USP-like"/>
    <property type="match status" value="1"/>
</dbReference>
<dbReference type="SUPFAM" id="SSF52402">
    <property type="entry name" value="Adenine nucleotide alpha hydrolases-like"/>
    <property type="match status" value="2"/>
</dbReference>
<dbReference type="PANTHER" id="PTHR46268">
    <property type="entry name" value="STRESS RESPONSE PROTEIN NHAX"/>
    <property type="match status" value="1"/>
</dbReference>
<sequence length="276" mass="30187">MAIKDLVVHVDSSQAVQKRLEAAIRIAQTHDAHLTGLYVIPTTDFPAFMEVPSAFEAIQKVRQYRQQEAETSRAAFEEATHRAGVSAEWRCAEGELTEKLGESARYSDLVILGQHNPDEHDANQGLADRLVLEVGRPCLVIPYIGARETLGQRVLVAWNARREAVRAVNDALPILQAADRAVVLSVNPAYGEDGEGDIPSADICHHLARHGVKAEAETTVAKDIDVGSLLLSHAADMGADMIVMGAYGHSRFREMVLGGVSREMFRTMTVPVFMSH</sequence>
<keyword evidence="4" id="KW-1185">Reference proteome</keyword>
<reference evidence="3 4" key="1">
    <citation type="journal article" date="2014" name="Nature">
        <title>An environmental bacterial taxon with a large and distinct metabolic repertoire.</title>
        <authorList>
            <person name="Wilson M.C."/>
            <person name="Mori T."/>
            <person name="Ruckert C."/>
            <person name="Uria A.R."/>
            <person name="Helf M.J."/>
            <person name="Takada K."/>
            <person name="Gernert C."/>
            <person name="Steffens U.A."/>
            <person name="Heycke N."/>
            <person name="Schmitt S."/>
            <person name="Rinke C."/>
            <person name="Helfrich E.J."/>
            <person name="Brachmann A.O."/>
            <person name="Gurgui C."/>
            <person name="Wakimoto T."/>
            <person name="Kracht M."/>
            <person name="Crusemann M."/>
            <person name="Hentschel U."/>
            <person name="Abe I."/>
            <person name="Matsunaga S."/>
            <person name="Kalinowski J."/>
            <person name="Takeyama H."/>
            <person name="Piel J."/>
        </authorList>
    </citation>
    <scope>NUCLEOTIDE SEQUENCE [LARGE SCALE GENOMIC DNA]</scope>
    <source>
        <strain evidence="4">TSY2</strain>
    </source>
</reference>
<dbReference type="PANTHER" id="PTHR46268:SF15">
    <property type="entry name" value="UNIVERSAL STRESS PROTEIN HP_0031"/>
    <property type="match status" value="1"/>
</dbReference>
<dbReference type="InterPro" id="IPR006015">
    <property type="entry name" value="Universal_stress_UspA"/>
</dbReference>
<dbReference type="AlphaFoldDB" id="W4MEX1"/>
<dbReference type="Gene3D" id="3.40.50.12370">
    <property type="match status" value="1"/>
</dbReference>
<dbReference type="PRINTS" id="PR01438">
    <property type="entry name" value="UNVRSLSTRESS"/>
</dbReference>
<comment type="caution">
    <text evidence="3">The sequence shown here is derived from an EMBL/GenBank/DDBJ whole genome shotgun (WGS) entry which is preliminary data.</text>
</comment>
<evidence type="ECO:0000259" key="2">
    <source>
        <dbReference type="Pfam" id="PF00582"/>
    </source>
</evidence>
<dbReference type="InterPro" id="IPR006016">
    <property type="entry name" value="UspA"/>
</dbReference>
<accession>W4MEX1</accession>
<evidence type="ECO:0000256" key="1">
    <source>
        <dbReference type="ARBA" id="ARBA00008791"/>
    </source>
</evidence>
<evidence type="ECO:0000313" key="4">
    <source>
        <dbReference type="Proteomes" id="UP000019140"/>
    </source>
</evidence>
<name>W4MEX1_9BACT</name>
<dbReference type="Proteomes" id="UP000019140">
    <property type="component" value="Unassembled WGS sequence"/>
</dbReference>
<dbReference type="HOGENOM" id="CLU_049301_5_2_7"/>
<comment type="similarity">
    <text evidence="1">Belongs to the universal stress protein A family.</text>
</comment>
<organism evidence="3 4">
    <name type="scientific">Candidatus Entotheonella gemina</name>
    <dbReference type="NCBI Taxonomy" id="1429439"/>
    <lineage>
        <taxon>Bacteria</taxon>
        <taxon>Pseudomonadati</taxon>
        <taxon>Nitrospinota/Tectimicrobiota group</taxon>
        <taxon>Candidatus Tectimicrobiota</taxon>
        <taxon>Candidatus Entotheonellia</taxon>
        <taxon>Candidatus Entotheonellales</taxon>
        <taxon>Candidatus Entotheonellaceae</taxon>
        <taxon>Candidatus Entotheonella</taxon>
    </lineage>
</organism>
<protein>
    <recommendedName>
        <fullName evidence="2">UspA domain-containing protein</fullName>
    </recommendedName>
</protein>
<feature type="domain" description="UspA" evidence="2">
    <location>
        <begin position="164"/>
        <end position="274"/>
    </location>
</feature>
<proteinExistence type="inferred from homology"/>
<feature type="domain" description="UspA" evidence="2">
    <location>
        <begin position="4"/>
        <end position="116"/>
    </location>
</feature>
<evidence type="ECO:0000313" key="3">
    <source>
        <dbReference type="EMBL" id="ETX08202.1"/>
    </source>
</evidence>
<dbReference type="EMBL" id="AZHX01000276">
    <property type="protein sequence ID" value="ETX08202.1"/>
    <property type="molecule type" value="Genomic_DNA"/>
</dbReference>
<dbReference type="Pfam" id="PF00582">
    <property type="entry name" value="Usp"/>
    <property type="match status" value="2"/>
</dbReference>
<gene>
    <name evidence="3" type="ORF">ETSY2_06760</name>
</gene>